<evidence type="ECO:0000256" key="6">
    <source>
        <dbReference type="SAM" id="Phobius"/>
    </source>
</evidence>
<feature type="transmembrane region" description="Helical" evidence="6">
    <location>
        <begin position="440"/>
        <end position="458"/>
    </location>
</feature>
<dbReference type="OMA" id="FINTWIG"/>
<reference evidence="8 9" key="1">
    <citation type="journal article" date="2018" name="Nat. Ecol. Evol.">
        <title>Genomic signatures of mitonuclear coevolution across populations of Tigriopus californicus.</title>
        <authorList>
            <person name="Barreto F.S."/>
            <person name="Watson E.T."/>
            <person name="Lima T.G."/>
            <person name="Willett C.S."/>
            <person name="Edmands S."/>
            <person name="Li W."/>
            <person name="Burton R.S."/>
        </authorList>
    </citation>
    <scope>NUCLEOTIDE SEQUENCE [LARGE SCALE GENOMIC DNA]</scope>
    <source>
        <strain evidence="8 9">San Diego</strain>
    </source>
</reference>
<evidence type="ECO:0000256" key="5">
    <source>
        <dbReference type="SAM" id="MobiDB-lite"/>
    </source>
</evidence>
<evidence type="ECO:0000256" key="4">
    <source>
        <dbReference type="ARBA" id="ARBA00023136"/>
    </source>
</evidence>
<dbReference type="PANTHER" id="PTHR11814">
    <property type="entry name" value="SULFATE TRANSPORTER"/>
    <property type="match status" value="1"/>
</dbReference>
<proteinExistence type="predicted"/>
<feature type="domain" description="STAS" evidence="7">
    <location>
        <begin position="558"/>
        <end position="634"/>
    </location>
</feature>
<keyword evidence="4 6" id="KW-0472">Membrane</keyword>
<dbReference type="GO" id="GO:0055085">
    <property type="term" value="P:transmembrane transport"/>
    <property type="evidence" value="ECO:0007669"/>
    <property type="project" value="InterPro"/>
</dbReference>
<protein>
    <recommendedName>
        <fullName evidence="7">STAS domain-containing protein</fullName>
    </recommendedName>
</protein>
<keyword evidence="3 6" id="KW-1133">Transmembrane helix</keyword>
<dbReference type="OrthoDB" id="288203at2759"/>
<dbReference type="SUPFAM" id="SSF52091">
    <property type="entry name" value="SpoIIaa-like"/>
    <property type="match status" value="1"/>
</dbReference>
<keyword evidence="2 6" id="KW-0812">Transmembrane</keyword>
<dbReference type="InterPro" id="IPR002645">
    <property type="entry name" value="STAS_dom"/>
</dbReference>
<dbReference type="InterPro" id="IPR001902">
    <property type="entry name" value="SLC26A/SulP_fam"/>
</dbReference>
<feature type="transmembrane region" description="Helical" evidence="6">
    <location>
        <begin position="405"/>
        <end position="428"/>
    </location>
</feature>
<dbReference type="Gene3D" id="3.30.750.24">
    <property type="entry name" value="STAS domain"/>
    <property type="match status" value="1"/>
</dbReference>
<feature type="transmembrane region" description="Helical" evidence="6">
    <location>
        <begin position="205"/>
        <end position="227"/>
    </location>
</feature>
<dbReference type="InterPro" id="IPR036513">
    <property type="entry name" value="STAS_dom_sf"/>
</dbReference>
<comment type="subcellular location">
    <subcellularLocation>
        <location evidence="1">Membrane</location>
        <topology evidence="1">Multi-pass membrane protein</topology>
    </subcellularLocation>
</comment>
<accession>A0A553NV94</accession>
<feature type="transmembrane region" description="Helical" evidence="6">
    <location>
        <begin position="303"/>
        <end position="324"/>
    </location>
</feature>
<comment type="caution">
    <text evidence="8">The sequence shown here is derived from an EMBL/GenBank/DDBJ whole genome shotgun (WGS) entry which is preliminary data.</text>
</comment>
<dbReference type="Proteomes" id="UP000318571">
    <property type="component" value="Chromosome 1"/>
</dbReference>
<sequence>MSGSPLSDRKPNVEEPPGEPTEDVNLLQTVPEGKCLEIIPKPDDEASSSSGMQRDHTVIRVPHRKRSSLTRKRTKRFLDQGCRRVSSKAFWFQKLPCLEFARNYDLSCLVGDMVAGVTVALTVIPQGIGYAPLAGLPLQYGLYAAIVPAFVYAVLGTCKESNIGPTAVNALMSFNYAGNSVVHAVALAFFSGIIEILAGCFKLGFLVHFISSPVISAFTSAVSIQVATSQVKGLLGLQISSRGFINTWIGVFQNMDRVRPCDAALGFTCIGILLFLRKVKDTHWCEGPDPETIRARFFAKFKWMISISRNCVIVILSAVIAYVLTEVYEMKDVLILTGEVVPGLPSIQLPWQIPTQNQTIVTPAELVSDLGIGIIMVPIVSFLQHLAIAKFYASGNKAVDASQEMVALGVSQFLGSFVGSLPVTSAFSRSAVNSSSGVRTTFGGILTGIIVLMTCSFLTPHFGYIPKSALSAVIISAVIFIVDIEILLPIWRSKKIDLVPFCLTFFLGLFVRVEVGMIVGTLVHLSMLIFTASRPKVTVKEGQIDNIPYILVTPDRGLFFPSVDEIRTKILEIVQNNQSNETHLLTPIIMDMSQVREMDYTAASGIRGLTKSLKKSGQHVYFCCVDESIEEILQGVDSSLFLAYVNLQDAEQKIRGS</sequence>
<feature type="transmembrane region" description="Helical" evidence="6">
    <location>
        <begin position="370"/>
        <end position="393"/>
    </location>
</feature>
<dbReference type="InterPro" id="IPR011547">
    <property type="entry name" value="SLC26A/SulP_dom"/>
</dbReference>
<feature type="transmembrane region" description="Helical" evidence="6">
    <location>
        <begin position="176"/>
        <end position="199"/>
    </location>
</feature>
<feature type="region of interest" description="Disordered" evidence="5">
    <location>
        <begin position="1"/>
        <end position="26"/>
    </location>
</feature>
<evidence type="ECO:0000256" key="2">
    <source>
        <dbReference type="ARBA" id="ARBA00022692"/>
    </source>
</evidence>
<evidence type="ECO:0000313" key="9">
    <source>
        <dbReference type="Proteomes" id="UP000318571"/>
    </source>
</evidence>
<evidence type="ECO:0000313" key="8">
    <source>
        <dbReference type="EMBL" id="TRY69342.1"/>
    </source>
</evidence>
<dbReference type="Pfam" id="PF01740">
    <property type="entry name" value="STAS"/>
    <property type="match status" value="1"/>
</dbReference>
<dbReference type="STRING" id="6832.A0A553NV94"/>
<dbReference type="Pfam" id="PF00916">
    <property type="entry name" value="Sulfate_transp"/>
    <property type="match status" value="1"/>
</dbReference>
<evidence type="ECO:0000256" key="1">
    <source>
        <dbReference type="ARBA" id="ARBA00004141"/>
    </source>
</evidence>
<gene>
    <name evidence="8" type="ORF">TCAL_06923</name>
</gene>
<feature type="transmembrane region" description="Helical" evidence="6">
    <location>
        <begin position="104"/>
        <end position="124"/>
    </location>
</feature>
<evidence type="ECO:0000259" key="7">
    <source>
        <dbReference type="PROSITE" id="PS50801"/>
    </source>
</evidence>
<dbReference type="EMBL" id="VCGU01000010">
    <property type="protein sequence ID" value="TRY69342.1"/>
    <property type="molecule type" value="Genomic_DNA"/>
</dbReference>
<feature type="transmembrane region" description="Helical" evidence="6">
    <location>
        <begin position="470"/>
        <end position="491"/>
    </location>
</feature>
<dbReference type="AlphaFoldDB" id="A0A553NV94"/>
<name>A0A553NV94_TIGCA</name>
<keyword evidence="9" id="KW-1185">Reference proteome</keyword>
<organism evidence="8 9">
    <name type="scientific">Tigriopus californicus</name>
    <name type="common">Marine copepod</name>
    <dbReference type="NCBI Taxonomy" id="6832"/>
    <lineage>
        <taxon>Eukaryota</taxon>
        <taxon>Metazoa</taxon>
        <taxon>Ecdysozoa</taxon>
        <taxon>Arthropoda</taxon>
        <taxon>Crustacea</taxon>
        <taxon>Multicrustacea</taxon>
        <taxon>Hexanauplia</taxon>
        <taxon>Copepoda</taxon>
        <taxon>Harpacticoida</taxon>
        <taxon>Harpacticidae</taxon>
        <taxon>Tigriopus</taxon>
    </lineage>
</organism>
<dbReference type="PROSITE" id="PS50801">
    <property type="entry name" value="STAS"/>
    <property type="match status" value="1"/>
</dbReference>
<dbReference type="CDD" id="cd07042">
    <property type="entry name" value="STAS_SulP_like_sulfate_transporter"/>
    <property type="match status" value="1"/>
</dbReference>
<dbReference type="GO" id="GO:0016020">
    <property type="term" value="C:membrane"/>
    <property type="evidence" value="ECO:0007669"/>
    <property type="project" value="UniProtKB-SubCell"/>
</dbReference>
<evidence type="ECO:0000256" key="3">
    <source>
        <dbReference type="ARBA" id="ARBA00022989"/>
    </source>
</evidence>
<feature type="transmembrane region" description="Helical" evidence="6">
    <location>
        <begin position="136"/>
        <end position="155"/>
    </location>
</feature>
<feature type="transmembrane region" description="Helical" evidence="6">
    <location>
        <begin position="503"/>
        <end position="530"/>
    </location>
</feature>